<evidence type="ECO:0000313" key="3">
    <source>
        <dbReference type="Proteomes" id="UP001153365"/>
    </source>
</evidence>
<gene>
    <name evidence="2" type="ORF">PPACK8108_LOCUS21202</name>
</gene>
<dbReference type="Proteomes" id="UP001153365">
    <property type="component" value="Unassembled WGS sequence"/>
</dbReference>
<evidence type="ECO:0008006" key="4">
    <source>
        <dbReference type="Google" id="ProtNLM"/>
    </source>
</evidence>
<dbReference type="Gene3D" id="3.40.50.1820">
    <property type="entry name" value="alpha/beta hydrolase"/>
    <property type="match status" value="1"/>
</dbReference>
<dbReference type="EMBL" id="CALTRL010005797">
    <property type="protein sequence ID" value="CAH7686545.1"/>
    <property type="molecule type" value="Genomic_DNA"/>
</dbReference>
<accession>A0AAV0BLU9</accession>
<name>A0AAV0BLU9_PHAPC</name>
<dbReference type="SUPFAM" id="SSF53474">
    <property type="entry name" value="alpha/beta-Hydrolases"/>
    <property type="match status" value="1"/>
</dbReference>
<reference evidence="2" key="1">
    <citation type="submission" date="2022-06" db="EMBL/GenBank/DDBJ databases">
        <authorList>
            <consortium name="SYNGENTA / RWTH Aachen University"/>
        </authorList>
    </citation>
    <scope>NUCLEOTIDE SEQUENCE</scope>
</reference>
<dbReference type="AlphaFoldDB" id="A0AAV0BLU9"/>
<comment type="caution">
    <text evidence="2">The sequence shown here is derived from an EMBL/GenBank/DDBJ whole genome shotgun (WGS) entry which is preliminary data.</text>
</comment>
<proteinExistence type="predicted"/>
<feature type="region of interest" description="Disordered" evidence="1">
    <location>
        <begin position="22"/>
        <end position="41"/>
    </location>
</feature>
<dbReference type="InterPro" id="IPR029058">
    <property type="entry name" value="AB_hydrolase_fold"/>
</dbReference>
<evidence type="ECO:0000256" key="1">
    <source>
        <dbReference type="SAM" id="MobiDB-lite"/>
    </source>
</evidence>
<organism evidence="2 3">
    <name type="scientific">Phakopsora pachyrhizi</name>
    <name type="common">Asian soybean rust disease fungus</name>
    <dbReference type="NCBI Taxonomy" id="170000"/>
    <lineage>
        <taxon>Eukaryota</taxon>
        <taxon>Fungi</taxon>
        <taxon>Dikarya</taxon>
        <taxon>Basidiomycota</taxon>
        <taxon>Pucciniomycotina</taxon>
        <taxon>Pucciniomycetes</taxon>
        <taxon>Pucciniales</taxon>
        <taxon>Phakopsoraceae</taxon>
        <taxon>Phakopsora</taxon>
    </lineage>
</organism>
<sequence length="474" mass="53112">MPQLRLGYDKLMIYYESKPRLNSNNSNSNSNNQSSSSSSSSFKTSSEPWLMIIHPMFLDLSFVNEFLCLNQGLSTRFNIILFDLRSHGRTSSIVSPSCDLWTLAADLALGLKLLSIDTVHLLCLDVLSTEISIRIAGLFPDLVLSSCMCNLPPATEQGFVQSAFSTVMDEWINPELPEDWEASVSATQWWLYGPEKSNHTNVRDDWAGALIRRYPPCKALDALGSCVAYTERDAPPAGLASCVTAPLLVLHGDYENIYDVSSAHSRFLEFKNVPSISKFQVLKDVPLQVFDTHPEMIKEHYYPWIDSILKSAPSRRSTPHAVPSDQDQLLEAMNPLELVDDRGDILPRQSRIREFLRSGLIRLSSLTDRPEIQDRDPSSSSSFSALSQDKIESNLERIKFLEANQGLKFSLIGGGAPEKWTGASFDEMNQWRFSSRCKVHSKGQSRNAIEEMISAITECAIEEDVEEEEGGEDQ</sequence>
<keyword evidence="3" id="KW-1185">Reference proteome</keyword>
<protein>
    <recommendedName>
        <fullName evidence="4">AB hydrolase-1 domain-containing protein</fullName>
    </recommendedName>
</protein>
<evidence type="ECO:0000313" key="2">
    <source>
        <dbReference type="EMBL" id="CAH7686545.1"/>
    </source>
</evidence>